<organism evidence="2 3">
    <name type="scientific">Stenotrophomonas maltophilia</name>
    <name type="common">Pseudomonas maltophilia</name>
    <name type="synonym">Xanthomonas maltophilia</name>
    <dbReference type="NCBI Taxonomy" id="40324"/>
    <lineage>
        <taxon>Bacteria</taxon>
        <taxon>Pseudomonadati</taxon>
        <taxon>Pseudomonadota</taxon>
        <taxon>Gammaproteobacteria</taxon>
        <taxon>Lysobacterales</taxon>
        <taxon>Lysobacteraceae</taxon>
        <taxon>Stenotrophomonas</taxon>
        <taxon>Stenotrophomonas maltophilia group</taxon>
    </lineage>
</organism>
<protein>
    <submittedName>
        <fullName evidence="2">Uncharacterized protein</fullName>
    </submittedName>
</protein>
<evidence type="ECO:0000313" key="2">
    <source>
        <dbReference type="EMBL" id="MDT3469889.1"/>
    </source>
</evidence>
<dbReference type="RefSeq" id="WP_049456173.1">
    <property type="nucleotide sequence ID" value="NZ_JAVSKO010000008.1"/>
</dbReference>
<dbReference type="Proteomes" id="UP001251948">
    <property type="component" value="Unassembled WGS sequence"/>
</dbReference>
<comment type="caution">
    <text evidence="2">The sequence shown here is derived from an EMBL/GenBank/DDBJ whole genome shotgun (WGS) entry which is preliminary data.</text>
</comment>
<evidence type="ECO:0000256" key="1">
    <source>
        <dbReference type="SAM" id="MobiDB-lite"/>
    </source>
</evidence>
<dbReference type="AlphaFoldDB" id="A0AAJ2N0R2"/>
<dbReference type="EMBL" id="JAVSKO010000008">
    <property type="protein sequence ID" value="MDT3469889.1"/>
    <property type="molecule type" value="Genomic_DNA"/>
</dbReference>
<accession>A0AAJ2N0R2</accession>
<name>A0AAJ2N0R2_STEMA</name>
<proteinExistence type="predicted"/>
<evidence type="ECO:0000313" key="3">
    <source>
        <dbReference type="Proteomes" id="UP001251948"/>
    </source>
</evidence>
<sequence length="118" mass="13151">MTTRKIPPFPVDEPTNDDDNPAFDLSTFQGCLKRIRDGEGSDGMLWPEENLTDGRRQSLARIDRAAVGMLTAVEMLHAASRCESMATPDRHLDEGVVEGLFFACRELAELVCREVRPS</sequence>
<feature type="region of interest" description="Disordered" evidence="1">
    <location>
        <begin position="1"/>
        <end position="23"/>
    </location>
</feature>
<gene>
    <name evidence="2" type="ORF">ROV92_18045</name>
</gene>
<reference evidence="2" key="1">
    <citation type="submission" date="2023-07" db="EMBL/GenBank/DDBJ databases">
        <title>Comparative genomics of clinical Stenotrophomonas maltophilia isolates reveals regions of diversity which correlate with colonization and persistence in vivo.</title>
        <authorList>
            <person name="Mcdaniel M.S."/>
            <person name="Swords W.E."/>
            <person name="Sumpter N.A."/>
            <person name="Lindgren N.R."/>
            <person name="Billiot C.E."/>
        </authorList>
    </citation>
    <scope>NUCLEOTIDE SEQUENCE</scope>
    <source>
        <strain evidence="2">Ism4</strain>
    </source>
</reference>